<gene>
    <name evidence="3" type="ORF">B3C1_04485</name>
</gene>
<evidence type="ECO:0000313" key="3">
    <source>
        <dbReference type="EMBL" id="EKE76135.1"/>
    </source>
</evidence>
<dbReference type="PANTHER" id="PTHR12962">
    <property type="entry name" value="CALCIUM-REGULATED HEAT STABLE PROTEIN CRHSP-24-RELATED"/>
    <property type="match status" value="1"/>
</dbReference>
<dbReference type="GO" id="GO:0043488">
    <property type="term" value="P:regulation of mRNA stability"/>
    <property type="evidence" value="ECO:0007669"/>
    <property type="project" value="TreeGrafter"/>
</dbReference>
<organism evidence="3 4">
    <name type="scientific">Gallaecimonas xiamenensis 3-C-1</name>
    <dbReference type="NCBI Taxonomy" id="745411"/>
    <lineage>
        <taxon>Bacteria</taxon>
        <taxon>Pseudomonadati</taxon>
        <taxon>Pseudomonadota</taxon>
        <taxon>Gammaproteobacteria</taxon>
        <taxon>Enterobacterales</taxon>
        <taxon>Gallaecimonadaceae</taxon>
        <taxon>Gallaecimonas</taxon>
    </lineage>
</organism>
<dbReference type="Proteomes" id="UP000006755">
    <property type="component" value="Unassembled WGS sequence"/>
</dbReference>
<dbReference type="eggNOG" id="COG1278">
    <property type="taxonomic scope" value="Bacteria"/>
</dbReference>
<dbReference type="GO" id="GO:0003730">
    <property type="term" value="F:mRNA 3'-UTR binding"/>
    <property type="evidence" value="ECO:0007669"/>
    <property type="project" value="TreeGrafter"/>
</dbReference>
<proteinExistence type="predicted"/>
<evidence type="ECO:0000313" key="4">
    <source>
        <dbReference type="Proteomes" id="UP000006755"/>
    </source>
</evidence>
<dbReference type="EMBL" id="AMRI01000005">
    <property type="protein sequence ID" value="EKE76135.1"/>
    <property type="molecule type" value="Genomic_DNA"/>
</dbReference>
<comment type="caution">
    <text evidence="3">The sequence shown here is derived from an EMBL/GenBank/DDBJ whole genome shotgun (WGS) entry which is preliminary data.</text>
</comment>
<name>K2KFM0_9GAMM</name>
<dbReference type="InterPro" id="IPR012340">
    <property type="entry name" value="NA-bd_OB-fold"/>
</dbReference>
<keyword evidence="3" id="KW-0238">DNA-binding</keyword>
<keyword evidence="1" id="KW-0597">Phosphoprotein</keyword>
<accession>K2KFM0</accession>
<evidence type="ECO:0000256" key="1">
    <source>
        <dbReference type="ARBA" id="ARBA00022553"/>
    </source>
</evidence>
<dbReference type="AlphaFoldDB" id="K2KFM0"/>
<evidence type="ECO:0000259" key="2">
    <source>
        <dbReference type="PROSITE" id="PS51857"/>
    </source>
</evidence>
<dbReference type="InterPro" id="IPR052069">
    <property type="entry name" value="Ca-reg_mRNA-binding_domain"/>
</dbReference>
<dbReference type="PROSITE" id="PS51857">
    <property type="entry name" value="CSD_2"/>
    <property type="match status" value="1"/>
</dbReference>
<dbReference type="SUPFAM" id="SSF50249">
    <property type="entry name" value="Nucleic acid-binding proteins"/>
    <property type="match status" value="1"/>
</dbReference>
<dbReference type="PATRIC" id="fig|745411.4.peg.886"/>
<dbReference type="eggNOG" id="COG3326">
    <property type="taxonomic scope" value="Bacteria"/>
</dbReference>
<dbReference type="Gene3D" id="2.40.50.140">
    <property type="entry name" value="Nucleic acid-binding proteins"/>
    <property type="match status" value="1"/>
</dbReference>
<sequence length="203" mass="22369">MTMRYQGRLSNWNDDKGFGFVEPNGGGTRAFVHIKAFAGRGRRPQEGDLIHYRLAKDASGRYQAVAVRLVKDQGRPQGKSGGFGSALGLVFLLVMLALGLVRLLPMALAFVYLGASLLSLLLYARDKHAAQRNQWRTPENTLHLLALAGGWPGAAMAQYFFRHKSKKTAFRALFWATVLLNLGALGWLLASPRGQALLQQLPH</sequence>
<dbReference type="GO" id="GO:0003677">
    <property type="term" value="F:DNA binding"/>
    <property type="evidence" value="ECO:0007669"/>
    <property type="project" value="UniProtKB-KW"/>
</dbReference>
<dbReference type="SMART" id="SM00357">
    <property type="entry name" value="CSP"/>
    <property type="match status" value="1"/>
</dbReference>
<dbReference type="Pfam" id="PF06961">
    <property type="entry name" value="DUF1294"/>
    <property type="match status" value="1"/>
</dbReference>
<dbReference type="GO" id="GO:0005829">
    <property type="term" value="C:cytosol"/>
    <property type="evidence" value="ECO:0007669"/>
    <property type="project" value="UniProtKB-ARBA"/>
</dbReference>
<reference evidence="3 4" key="1">
    <citation type="journal article" date="2012" name="J. Bacteriol.">
        <title>Genome Sequence of Gallaecimonas xiamenensis Type Strain 3-C-1.</title>
        <authorList>
            <person name="Lai Q."/>
            <person name="Wang L."/>
            <person name="Wang W."/>
            <person name="Shao Z."/>
        </authorList>
    </citation>
    <scope>NUCLEOTIDE SEQUENCE [LARGE SCALE GENOMIC DNA]</scope>
    <source>
        <strain evidence="3 4">3-C-1</strain>
    </source>
</reference>
<dbReference type="STRING" id="745411.B3C1_04485"/>
<dbReference type="PANTHER" id="PTHR12962:SF1">
    <property type="entry name" value="COLD SHOCK DOMAIN-CONTAINING PROTEIN CG9705"/>
    <property type="match status" value="1"/>
</dbReference>
<dbReference type="InterPro" id="IPR011129">
    <property type="entry name" value="CSD"/>
</dbReference>
<dbReference type="Pfam" id="PF00313">
    <property type="entry name" value="CSD"/>
    <property type="match status" value="1"/>
</dbReference>
<protein>
    <submittedName>
        <fullName evidence="3">Cold-shock DNA-binding domain-containing protein</fullName>
    </submittedName>
</protein>
<dbReference type="InterPro" id="IPR010718">
    <property type="entry name" value="DUF1294"/>
</dbReference>
<dbReference type="CDD" id="cd04458">
    <property type="entry name" value="CSP_CDS"/>
    <property type="match status" value="1"/>
</dbReference>
<feature type="domain" description="CSD" evidence="2">
    <location>
        <begin position="4"/>
        <end position="69"/>
    </location>
</feature>
<keyword evidence="4" id="KW-1185">Reference proteome</keyword>
<dbReference type="InterPro" id="IPR002059">
    <property type="entry name" value="CSP_DNA-bd"/>
</dbReference>